<reference evidence="1 2" key="1">
    <citation type="submission" date="2024-06" db="EMBL/GenBank/DDBJ databases">
        <title>The Natural Products Discovery Center: Release of the First 8490 Sequenced Strains for Exploring Actinobacteria Biosynthetic Diversity.</title>
        <authorList>
            <person name="Kalkreuter E."/>
            <person name="Kautsar S.A."/>
            <person name="Yang D."/>
            <person name="Bader C.D."/>
            <person name="Teijaro C.N."/>
            <person name="Fluegel L."/>
            <person name="Davis C.M."/>
            <person name="Simpson J.R."/>
            <person name="Lauterbach L."/>
            <person name="Steele A.D."/>
            <person name="Gui C."/>
            <person name="Meng S."/>
            <person name="Li G."/>
            <person name="Viehrig K."/>
            <person name="Ye F."/>
            <person name="Su P."/>
            <person name="Kiefer A.F."/>
            <person name="Nichols A."/>
            <person name="Cepeda A.J."/>
            <person name="Yan W."/>
            <person name="Fan B."/>
            <person name="Jiang Y."/>
            <person name="Adhikari A."/>
            <person name="Zheng C.-J."/>
            <person name="Schuster L."/>
            <person name="Cowan T.M."/>
            <person name="Smanski M.J."/>
            <person name="Chevrette M.G."/>
            <person name="De Carvalho L.P.S."/>
            <person name="Shen B."/>
        </authorList>
    </citation>
    <scope>NUCLEOTIDE SEQUENCE [LARGE SCALE GENOMIC DNA]</scope>
    <source>
        <strain evidence="1 2">NPDC006337</strain>
    </source>
</reference>
<name>A0ABV2W6H4_9ACTN</name>
<dbReference type="EMBL" id="JBEXZR010000014">
    <property type="protein sequence ID" value="MEU0709148.1"/>
    <property type="molecule type" value="Genomic_DNA"/>
</dbReference>
<evidence type="ECO:0000313" key="1">
    <source>
        <dbReference type="EMBL" id="MEU0709148.1"/>
    </source>
</evidence>
<comment type="caution">
    <text evidence="1">The sequence shown here is derived from an EMBL/GenBank/DDBJ whole genome shotgun (WGS) entry which is preliminary data.</text>
</comment>
<evidence type="ECO:0000313" key="2">
    <source>
        <dbReference type="Proteomes" id="UP001550378"/>
    </source>
</evidence>
<dbReference type="RefSeq" id="WP_359656398.1">
    <property type="nucleotide sequence ID" value="NZ_JBEXZP010000130.1"/>
</dbReference>
<accession>A0ABV2W6H4</accession>
<sequence>MNGPPRHRPAPVRRRTRAALVSGLAPRFTLMIGDPRVVTAPHVSCVEDTIDVHYPETRISCRLRRLPATGALLCAFRVTHLAPDGTAEEHHHLDLTLAGPTGSAAQREAVLSHLHAFRCAAAASRVRAATRVLRGDPHLHRPVVHTFLAAA</sequence>
<proteinExistence type="predicted"/>
<gene>
    <name evidence="1" type="ORF">ABZ508_17465</name>
</gene>
<keyword evidence="2" id="KW-1185">Reference proteome</keyword>
<dbReference type="Proteomes" id="UP001550378">
    <property type="component" value="Unassembled WGS sequence"/>
</dbReference>
<protein>
    <submittedName>
        <fullName evidence="1">Uncharacterized protein</fullName>
    </submittedName>
</protein>
<organism evidence="1 2">
    <name type="scientific">Streptomyces lavendulocolor</name>
    <dbReference type="NCBI Taxonomy" id="67316"/>
    <lineage>
        <taxon>Bacteria</taxon>
        <taxon>Bacillati</taxon>
        <taxon>Actinomycetota</taxon>
        <taxon>Actinomycetes</taxon>
        <taxon>Kitasatosporales</taxon>
        <taxon>Streptomycetaceae</taxon>
        <taxon>Streptomyces</taxon>
    </lineage>
</organism>